<sequence length="72" mass="7639">MILPLNLYPGLLGDIVRALPWAAVVQVPADVYLGKQDVAQALGFQLLWAVALFALGALATRAARRKVVIQGG</sequence>
<organism evidence="2 3">
    <name type="scientific">Planobispora siamensis</name>
    <dbReference type="NCBI Taxonomy" id="936338"/>
    <lineage>
        <taxon>Bacteria</taxon>
        <taxon>Bacillati</taxon>
        <taxon>Actinomycetota</taxon>
        <taxon>Actinomycetes</taxon>
        <taxon>Streptosporangiales</taxon>
        <taxon>Streptosporangiaceae</taxon>
        <taxon>Planobispora</taxon>
    </lineage>
</organism>
<evidence type="ECO:0000313" key="3">
    <source>
        <dbReference type="Proteomes" id="UP000619788"/>
    </source>
</evidence>
<comment type="caution">
    <text evidence="2">The sequence shown here is derived from an EMBL/GenBank/DDBJ whole genome shotgun (WGS) entry which is preliminary data.</text>
</comment>
<keyword evidence="1" id="KW-1133">Transmembrane helix</keyword>
<name>A0A8J3SPB9_9ACTN</name>
<evidence type="ECO:0008006" key="4">
    <source>
        <dbReference type="Google" id="ProtNLM"/>
    </source>
</evidence>
<keyword evidence="3" id="KW-1185">Reference proteome</keyword>
<dbReference type="Pfam" id="PF06182">
    <property type="entry name" value="ABC2_membrane_6"/>
    <property type="match status" value="1"/>
</dbReference>
<protein>
    <recommendedName>
        <fullName evidence="4">ABC-2 type transport system permease protein</fullName>
    </recommendedName>
</protein>
<proteinExistence type="predicted"/>
<keyword evidence="1" id="KW-0472">Membrane</keyword>
<dbReference type="EMBL" id="BOOJ01000063">
    <property type="protein sequence ID" value="GIH96235.1"/>
    <property type="molecule type" value="Genomic_DNA"/>
</dbReference>
<feature type="transmembrane region" description="Helical" evidence="1">
    <location>
        <begin position="38"/>
        <end position="59"/>
    </location>
</feature>
<accession>A0A8J3SPB9</accession>
<keyword evidence="1" id="KW-0812">Transmembrane</keyword>
<dbReference type="RefSeq" id="WP_307819292.1">
    <property type="nucleotide sequence ID" value="NZ_BOOJ01000063.1"/>
</dbReference>
<evidence type="ECO:0000256" key="1">
    <source>
        <dbReference type="SAM" id="Phobius"/>
    </source>
</evidence>
<dbReference type="Proteomes" id="UP000619788">
    <property type="component" value="Unassembled WGS sequence"/>
</dbReference>
<dbReference type="PANTHER" id="PTHR36832">
    <property type="entry name" value="SLR1174 PROTEIN-RELATED"/>
    <property type="match status" value="1"/>
</dbReference>
<reference evidence="2 3" key="1">
    <citation type="submission" date="2021-01" db="EMBL/GenBank/DDBJ databases">
        <title>Whole genome shotgun sequence of Planobispora siamensis NBRC 107568.</title>
        <authorList>
            <person name="Komaki H."/>
            <person name="Tamura T."/>
        </authorList>
    </citation>
    <scope>NUCLEOTIDE SEQUENCE [LARGE SCALE GENOMIC DNA]</scope>
    <source>
        <strain evidence="2 3">NBRC 107568</strain>
    </source>
</reference>
<evidence type="ECO:0000313" key="2">
    <source>
        <dbReference type="EMBL" id="GIH96235.1"/>
    </source>
</evidence>
<dbReference type="InterPro" id="IPR010390">
    <property type="entry name" value="ABC-2_transporter-like"/>
</dbReference>
<gene>
    <name evidence="2" type="ORF">Psi01_68650</name>
</gene>
<dbReference type="AlphaFoldDB" id="A0A8J3SPB9"/>
<dbReference type="PANTHER" id="PTHR36832:SF2">
    <property type="entry name" value="INTEGRAL MEMBRANE PROTEIN"/>
    <property type="match status" value="1"/>
</dbReference>